<accession>A0A6F9DRY0</accession>
<evidence type="ECO:0000256" key="2">
    <source>
        <dbReference type="ARBA" id="ARBA00010992"/>
    </source>
</evidence>
<evidence type="ECO:0000256" key="6">
    <source>
        <dbReference type="ARBA" id="ARBA00023136"/>
    </source>
</evidence>
<feature type="transmembrane region" description="Helical" evidence="8">
    <location>
        <begin position="355"/>
        <end position="377"/>
    </location>
</feature>
<comment type="subcellular location">
    <subcellularLocation>
        <location evidence="1">Membrane</location>
        <topology evidence="1">Multi-pass membrane protein</topology>
    </subcellularLocation>
</comment>
<dbReference type="FunFam" id="1.20.1250.20:FF:000177">
    <property type="entry name" value="proton myo-inositol cotransporter isoform X1"/>
    <property type="match status" value="1"/>
</dbReference>
<feature type="transmembrane region" description="Helical" evidence="8">
    <location>
        <begin position="534"/>
        <end position="555"/>
    </location>
</feature>
<dbReference type="InterPro" id="IPR005829">
    <property type="entry name" value="Sugar_transporter_CS"/>
</dbReference>
<dbReference type="InterPro" id="IPR003663">
    <property type="entry name" value="Sugar/inositol_transpt"/>
</dbReference>
<dbReference type="Pfam" id="PF00083">
    <property type="entry name" value="Sugar_tr"/>
    <property type="match status" value="2"/>
</dbReference>
<reference evidence="10" key="1">
    <citation type="submission" date="2020-04" db="EMBL/GenBank/DDBJ databases">
        <authorList>
            <person name="Neveu A P."/>
        </authorList>
    </citation>
    <scope>NUCLEOTIDE SEQUENCE</scope>
    <source>
        <tissue evidence="10">Whole embryo</tissue>
    </source>
</reference>
<dbReference type="PRINTS" id="PR00171">
    <property type="entry name" value="SUGRTRNSPORT"/>
</dbReference>
<feature type="transmembrane region" description="Helical" evidence="8">
    <location>
        <begin position="114"/>
        <end position="132"/>
    </location>
</feature>
<dbReference type="NCBIfam" id="TIGR00879">
    <property type="entry name" value="SP"/>
    <property type="match status" value="1"/>
</dbReference>
<evidence type="ECO:0000256" key="7">
    <source>
        <dbReference type="RuleBase" id="RU003346"/>
    </source>
</evidence>
<keyword evidence="3 7" id="KW-0813">Transport</keyword>
<proteinExistence type="evidence at transcript level"/>
<feature type="transmembrane region" description="Helical" evidence="8">
    <location>
        <begin position="507"/>
        <end position="528"/>
    </location>
</feature>
<comment type="similarity">
    <text evidence="2 7">Belongs to the major facilitator superfamily. Sugar transporter (TC 2.A.1.1) family.</text>
</comment>
<evidence type="ECO:0000259" key="9">
    <source>
        <dbReference type="PROSITE" id="PS50850"/>
    </source>
</evidence>
<dbReference type="InterPro" id="IPR005828">
    <property type="entry name" value="MFS_sugar_transport-like"/>
</dbReference>
<dbReference type="EMBL" id="LR790345">
    <property type="protein sequence ID" value="CAB3266207.1"/>
    <property type="molecule type" value="mRNA"/>
</dbReference>
<evidence type="ECO:0000256" key="4">
    <source>
        <dbReference type="ARBA" id="ARBA00022692"/>
    </source>
</evidence>
<feature type="transmembrane region" description="Helical" evidence="8">
    <location>
        <begin position="202"/>
        <end position="224"/>
    </location>
</feature>
<dbReference type="InterPro" id="IPR036259">
    <property type="entry name" value="MFS_trans_sf"/>
</dbReference>
<dbReference type="PROSITE" id="PS00216">
    <property type="entry name" value="SUGAR_TRANSPORT_1"/>
    <property type="match status" value="1"/>
</dbReference>
<keyword evidence="5 8" id="KW-1133">Transmembrane helix</keyword>
<feature type="transmembrane region" description="Helical" evidence="8">
    <location>
        <begin position="466"/>
        <end position="486"/>
    </location>
</feature>
<feature type="domain" description="Major facilitator superfamily (MFS) profile" evidence="9">
    <location>
        <begin position="49"/>
        <end position="559"/>
    </location>
</feature>
<dbReference type="PROSITE" id="PS00217">
    <property type="entry name" value="SUGAR_TRANSPORT_2"/>
    <property type="match status" value="1"/>
</dbReference>
<dbReference type="InterPro" id="IPR020846">
    <property type="entry name" value="MFS_dom"/>
</dbReference>
<evidence type="ECO:0000256" key="1">
    <source>
        <dbReference type="ARBA" id="ARBA00004141"/>
    </source>
</evidence>
<evidence type="ECO:0000256" key="3">
    <source>
        <dbReference type="ARBA" id="ARBA00022448"/>
    </source>
</evidence>
<feature type="transmembrane region" description="Helical" evidence="8">
    <location>
        <begin position="82"/>
        <end position="102"/>
    </location>
</feature>
<name>A0A6F9DRY0_9ASCI</name>
<gene>
    <name evidence="10" type="primary">Slc2a13-001</name>
</gene>
<protein>
    <submittedName>
        <fullName evidence="10">Proton myo-inositol cotransporter-like</fullName>
    </submittedName>
</protein>
<dbReference type="SUPFAM" id="SSF103473">
    <property type="entry name" value="MFS general substrate transporter"/>
    <property type="match status" value="1"/>
</dbReference>
<feature type="transmembrane region" description="Helical" evidence="8">
    <location>
        <begin position="45"/>
        <end position="62"/>
    </location>
</feature>
<dbReference type="AlphaFoldDB" id="A0A6F9DRY0"/>
<organism evidence="10">
    <name type="scientific">Phallusia mammillata</name>
    <dbReference type="NCBI Taxonomy" id="59560"/>
    <lineage>
        <taxon>Eukaryota</taxon>
        <taxon>Metazoa</taxon>
        <taxon>Chordata</taxon>
        <taxon>Tunicata</taxon>
        <taxon>Ascidiacea</taxon>
        <taxon>Phlebobranchia</taxon>
        <taxon>Ascidiidae</taxon>
        <taxon>Phallusia</taxon>
    </lineage>
</organism>
<feature type="transmembrane region" description="Helical" evidence="8">
    <location>
        <begin position="288"/>
        <end position="310"/>
    </location>
</feature>
<dbReference type="InterPro" id="IPR050814">
    <property type="entry name" value="Myo-inositol_Transporter"/>
</dbReference>
<feature type="transmembrane region" description="Helical" evidence="8">
    <location>
        <begin position="174"/>
        <end position="196"/>
    </location>
</feature>
<feature type="transmembrane region" description="Helical" evidence="8">
    <location>
        <begin position="144"/>
        <end position="162"/>
    </location>
</feature>
<dbReference type="GO" id="GO:0005366">
    <property type="term" value="F:myo-inositol:proton symporter activity"/>
    <property type="evidence" value="ECO:0007669"/>
    <property type="project" value="TreeGrafter"/>
</dbReference>
<dbReference type="PANTHER" id="PTHR48020:SF12">
    <property type="entry name" value="PROTON MYO-INOSITOL COTRANSPORTER"/>
    <property type="match status" value="1"/>
</dbReference>
<evidence type="ECO:0000256" key="5">
    <source>
        <dbReference type="ARBA" id="ARBA00022989"/>
    </source>
</evidence>
<feature type="transmembrane region" description="Helical" evidence="8">
    <location>
        <begin position="325"/>
        <end position="348"/>
    </location>
</feature>
<evidence type="ECO:0000313" key="10">
    <source>
        <dbReference type="EMBL" id="CAB3266207.1"/>
    </source>
</evidence>
<dbReference type="CDD" id="cd17360">
    <property type="entry name" value="MFS_HMIT_like"/>
    <property type="match status" value="1"/>
</dbReference>
<sequence length="605" mass="66443">MVVSERKSLIRGGNFYEPTLQQLDMAASNDTVGDSKQPLPKTKKFVYVLTTFSAIGGFLFGYDTGVVSGAMILLKSHFALNSLWQELIVSVTVGFAAIFAFIGGPLNNAIGRRGVIITASIVFIAGSVLLAVSTSKEMLLGGRAVVGMGIGLASMTVPMYIAEVSPSHIRGRLVTVNNLMITCGQFIASCIDGLFSSDKVNGWRYMLGLAAVPAAIQFIGFMFLPESPRWLMQKDKYDKAKKTLQKILDNEMEVEREFQIIKSVVDEEKRNDSSSLCRVLSDVSVRRALFVGCGLQMFQQLSGINTVMYYSASIIQMSGVRDASLAIWLAAVTAFVNFLFTFVGVWLVERMGRRLLSLLSIGGVTLSLLFLSCGFFLSSLHSPPVIFNNTNFINTSNACSQFQSCAPCMQSLHCGYCYMEYHNHSVYNTSCLPIDPNNNQISTGGPCSSLSNKGPYFAPNYCPSPFSWMAMAGMIFYLAFFAPGMGPMPWTVNSEIYPQWARSTGNACSAGVNWIFNVIVSLTFLTITEALTTQGAFLLFACLALLGFFFIFLFLPETKGKPLEEIESTFSVGWLVPGRKESKAYHVILNNQQVDESDEDTLFAR</sequence>
<evidence type="ECO:0000256" key="8">
    <source>
        <dbReference type="SAM" id="Phobius"/>
    </source>
</evidence>
<keyword evidence="4 8" id="KW-0812">Transmembrane</keyword>
<dbReference type="GO" id="GO:0016324">
    <property type="term" value="C:apical plasma membrane"/>
    <property type="evidence" value="ECO:0007669"/>
    <property type="project" value="TreeGrafter"/>
</dbReference>
<keyword evidence="6 8" id="KW-0472">Membrane</keyword>
<dbReference type="PANTHER" id="PTHR48020">
    <property type="entry name" value="PROTON MYO-INOSITOL COTRANSPORTER"/>
    <property type="match status" value="1"/>
</dbReference>
<dbReference type="Gene3D" id="1.20.1250.20">
    <property type="entry name" value="MFS general substrate transporter like domains"/>
    <property type="match status" value="2"/>
</dbReference>
<dbReference type="PROSITE" id="PS50850">
    <property type="entry name" value="MFS"/>
    <property type="match status" value="1"/>
</dbReference>